<reference evidence="2 3" key="1">
    <citation type="submission" date="2018-08" db="EMBL/GenBank/DDBJ databases">
        <title>A genome reference for cultivated species of the human gut microbiota.</title>
        <authorList>
            <person name="Zou Y."/>
            <person name="Xue W."/>
            <person name="Luo G."/>
        </authorList>
    </citation>
    <scope>NUCLEOTIDE SEQUENCE [LARGE SCALE GENOMIC DNA]</scope>
    <source>
        <strain evidence="2 3">AM26-2LB</strain>
    </source>
</reference>
<evidence type="ECO:0000313" key="2">
    <source>
        <dbReference type="EMBL" id="RHF02443.1"/>
    </source>
</evidence>
<dbReference type="PANTHER" id="PTHR34700:SF4">
    <property type="entry name" value="PHAGE-LIKE ELEMENT PBSX PROTEIN XKDP"/>
    <property type="match status" value="1"/>
</dbReference>
<dbReference type="InterPro" id="IPR052196">
    <property type="entry name" value="Bact_Kbp"/>
</dbReference>
<dbReference type="EMBL" id="QSKY01000017">
    <property type="protein sequence ID" value="RHF02443.1"/>
    <property type="molecule type" value="Genomic_DNA"/>
</dbReference>
<protein>
    <submittedName>
        <fullName evidence="2">LysM peptidoglycan-binding domain-containing protein</fullName>
    </submittedName>
</protein>
<feature type="domain" description="LysM" evidence="1">
    <location>
        <begin position="158"/>
        <end position="207"/>
    </location>
</feature>
<dbReference type="PANTHER" id="PTHR34700">
    <property type="entry name" value="POTASSIUM BINDING PROTEIN KBP"/>
    <property type="match status" value="1"/>
</dbReference>
<proteinExistence type="predicted"/>
<dbReference type="InterPro" id="IPR018392">
    <property type="entry name" value="LysM"/>
</dbReference>
<evidence type="ECO:0000259" key="1">
    <source>
        <dbReference type="PROSITE" id="PS51782"/>
    </source>
</evidence>
<dbReference type="SMART" id="SM00257">
    <property type="entry name" value="LysM"/>
    <property type="match status" value="1"/>
</dbReference>
<dbReference type="SUPFAM" id="SSF54106">
    <property type="entry name" value="LysM domain"/>
    <property type="match status" value="1"/>
</dbReference>
<sequence length="208" mass="23698">MEFWLQQNKDKFQLPVKPSDYTVSVSHKNTVVNVIQVGDVNLIGNTGLREISLKSFFPAKDYNFSNNAGRKQPLTYVEKIESWRKSGTPIRVIITGTLNMEATVESFVWGEQDATGDIYYTCNIKEYKKIKTKRATVTIATVKPTVRDTKPQATNTARTYTVKRGDCLWKIAKQFYGSGAQYTKIYNANRDKIKNPNLIYPNQVLTIP</sequence>
<dbReference type="Gene3D" id="3.10.350.10">
    <property type="entry name" value="LysM domain"/>
    <property type="match status" value="1"/>
</dbReference>
<dbReference type="RefSeq" id="WP_118141548.1">
    <property type="nucleotide sequence ID" value="NZ_QSKY01000017.1"/>
</dbReference>
<dbReference type="Proteomes" id="UP000283501">
    <property type="component" value="Unassembled WGS sequence"/>
</dbReference>
<dbReference type="AlphaFoldDB" id="A0A414M242"/>
<dbReference type="CDD" id="cd00118">
    <property type="entry name" value="LysM"/>
    <property type="match status" value="1"/>
</dbReference>
<evidence type="ECO:0000313" key="3">
    <source>
        <dbReference type="Proteomes" id="UP000283501"/>
    </source>
</evidence>
<organism evidence="2 3">
    <name type="scientific">Agathobacter rectalis</name>
    <dbReference type="NCBI Taxonomy" id="39491"/>
    <lineage>
        <taxon>Bacteria</taxon>
        <taxon>Bacillati</taxon>
        <taxon>Bacillota</taxon>
        <taxon>Clostridia</taxon>
        <taxon>Lachnospirales</taxon>
        <taxon>Lachnospiraceae</taxon>
        <taxon>Agathobacter</taxon>
    </lineage>
</organism>
<comment type="caution">
    <text evidence="2">The sequence shown here is derived from an EMBL/GenBank/DDBJ whole genome shotgun (WGS) entry which is preliminary data.</text>
</comment>
<name>A0A414M242_9FIRM</name>
<dbReference type="Pfam" id="PF01476">
    <property type="entry name" value="LysM"/>
    <property type="match status" value="1"/>
</dbReference>
<dbReference type="InterPro" id="IPR036779">
    <property type="entry name" value="LysM_dom_sf"/>
</dbReference>
<accession>A0A414M242</accession>
<gene>
    <name evidence="2" type="ORF">DW703_11435</name>
</gene>
<dbReference type="PROSITE" id="PS51782">
    <property type="entry name" value="LYSM"/>
    <property type="match status" value="1"/>
</dbReference>